<dbReference type="eggNOG" id="COG5381">
    <property type="taxonomic scope" value="Bacteria"/>
</dbReference>
<dbReference type="InterPro" id="IPR058084">
    <property type="entry name" value="Slr1658-like"/>
</dbReference>
<dbReference type="KEGG" id="mic:Mic7113_0734"/>
<evidence type="ECO:0008006" key="3">
    <source>
        <dbReference type="Google" id="ProtNLM"/>
    </source>
</evidence>
<dbReference type="Proteomes" id="UP000010471">
    <property type="component" value="Chromosome"/>
</dbReference>
<protein>
    <recommendedName>
        <fullName evidence="3">ATP-binding protein</fullName>
    </recommendedName>
</protein>
<name>K9WA08_9CYAN</name>
<dbReference type="AlphaFoldDB" id="K9WA08"/>
<evidence type="ECO:0000313" key="2">
    <source>
        <dbReference type="Proteomes" id="UP000010471"/>
    </source>
</evidence>
<gene>
    <name evidence="1" type="ORF">Mic7113_0734</name>
</gene>
<organism evidence="1 2">
    <name type="scientific">Allocoleopsis franciscana PCC 7113</name>
    <dbReference type="NCBI Taxonomy" id="1173027"/>
    <lineage>
        <taxon>Bacteria</taxon>
        <taxon>Bacillati</taxon>
        <taxon>Cyanobacteriota</taxon>
        <taxon>Cyanophyceae</taxon>
        <taxon>Coleofasciculales</taxon>
        <taxon>Coleofasciculaceae</taxon>
        <taxon>Allocoleopsis</taxon>
        <taxon>Allocoleopsis franciscana</taxon>
    </lineage>
</organism>
<reference evidence="1 2" key="1">
    <citation type="submission" date="2012-06" db="EMBL/GenBank/DDBJ databases">
        <title>Finished chromosome of genome of Microcoleus sp. PCC 7113.</title>
        <authorList>
            <consortium name="US DOE Joint Genome Institute"/>
            <person name="Gugger M."/>
            <person name="Coursin T."/>
            <person name="Rippka R."/>
            <person name="Tandeau De Marsac N."/>
            <person name="Huntemann M."/>
            <person name="Wei C.-L."/>
            <person name="Han J."/>
            <person name="Detter J.C."/>
            <person name="Han C."/>
            <person name="Tapia R."/>
            <person name="Chen A."/>
            <person name="Kyrpides N."/>
            <person name="Mavromatis K."/>
            <person name="Markowitz V."/>
            <person name="Szeto E."/>
            <person name="Ivanova N."/>
            <person name="Pagani I."/>
            <person name="Pati A."/>
            <person name="Goodwin L."/>
            <person name="Nordberg H.P."/>
            <person name="Cantor M.N."/>
            <person name="Hua S.X."/>
            <person name="Woyke T."/>
            <person name="Kerfeld C.A."/>
        </authorList>
    </citation>
    <scope>NUCLEOTIDE SEQUENCE [LARGE SCALE GENOMIC DNA]</scope>
    <source>
        <strain evidence="1 2">PCC 7113</strain>
    </source>
</reference>
<dbReference type="InterPro" id="IPR046239">
    <property type="entry name" value="DUF6272"/>
</dbReference>
<dbReference type="EMBL" id="CP003630">
    <property type="protein sequence ID" value="AFZ16646.1"/>
    <property type="molecule type" value="Genomic_DNA"/>
</dbReference>
<evidence type="ECO:0000313" key="1">
    <source>
        <dbReference type="EMBL" id="AFZ16646.1"/>
    </source>
</evidence>
<dbReference type="STRING" id="1173027.Mic7113_0734"/>
<proteinExistence type="predicted"/>
<keyword evidence="2" id="KW-1185">Reference proteome</keyword>
<sequence>MTKIDMTQIFGDFTDTLPDGQEGLTMVFSPTSVPLKQRWRNNGLSADFMADYFATFFPGSEEANCETVTQEQVKSAVSFIANELLENAMKFNDESLPQPISIRLQMDSHRLVFLATNSVHPQRAKQFQQFIQELTTSDPSELYLCHLEKDPEDTNENLSGLGLLTMINDYQAKLGWKFEMVDQNPDEIAVTTMVQLTV</sequence>
<dbReference type="RefSeq" id="WP_015180809.1">
    <property type="nucleotide sequence ID" value="NC_019738.1"/>
</dbReference>
<accession>K9WA08</accession>
<dbReference type="PATRIC" id="fig|1173027.3.peg.808"/>
<dbReference type="HOGENOM" id="CLU_100987_0_0_3"/>
<dbReference type="NCBIfam" id="NF047703">
    <property type="entry name" value="slr1658_superfam"/>
    <property type="match status" value="1"/>
</dbReference>
<dbReference type="Pfam" id="PF19788">
    <property type="entry name" value="DUF6272"/>
    <property type="match status" value="1"/>
</dbReference>